<evidence type="ECO:0000313" key="2">
    <source>
        <dbReference type="EMBL" id="MBM7470846.1"/>
    </source>
</evidence>
<proteinExistence type="predicted"/>
<dbReference type="Proteomes" id="UP000776164">
    <property type="component" value="Unassembled WGS sequence"/>
</dbReference>
<feature type="signal peptide" evidence="1">
    <location>
        <begin position="1"/>
        <end position="19"/>
    </location>
</feature>
<organism evidence="2 3">
    <name type="scientific">Subtercola frigoramans</name>
    <dbReference type="NCBI Taxonomy" id="120298"/>
    <lineage>
        <taxon>Bacteria</taxon>
        <taxon>Bacillati</taxon>
        <taxon>Actinomycetota</taxon>
        <taxon>Actinomycetes</taxon>
        <taxon>Micrococcales</taxon>
        <taxon>Microbacteriaceae</taxon>
        <taxon>Subtercola</taxon>
    </lineage>
</organism>
<keyword evidence="3" id="KW-1185">Reference proteome</keyword>
<reference evidence="2 3" key="1">
    <citation type="submission" date="2021-01" db="EMBL/GenBank/DDBJ databases">
        <title>Sequencing the genomes of 1000 actinobacteria strains.</title>
        <authorList>
            <person name="Klenk H.-P."/>
        </authorList>
    </citation>
    <scope>NUCLEOTIDE SEQUENCE [LARGE SCALE GENOMIC DNA]</scope>
    <source>
        <strain evidence="2 3">DSM 13057</strain>
    </source>
</reference>
<evidence type="ECO:0000313" key="3">
    <source>
        <dbReference type="Proteomes" id="UP000776164"/>
    </source>
</evidence>
<evidence type="ECO:0000256" key="1">
    <source>
        <dbReference type="SAM" id="SignalP"/>
    </source>
</evidence>
<feature type="chain" id="PRO_5046306378" description="Antitoxin Xre/MbcA/ParS-like toxin-binding domain-containing protein" evidence="1">
    <location>
        <begin position="20"/>
        <end position="227"/>
    </location>
</feature>
<keyword evidence="1" id="KW-0732">Signal</keyword>
<gene>
    <name evidence="2" type="ORF">JOE66_000480</name>
</gene>
<dbReference type="RefSeq" id="WP_205106541.1">
    <property type="nucleotide sequence ID" value="NZ_BAAAHT010000018.1"/>
</dbReference>
<dbReference type="EMBL" id="JAFBBU010000001">
    <property type="protein sequence ID" value="MBM7470846.1"/>
    <property type="molecule type" value="Genomic_DNA"/>
</dbReference>
<protein>
    <recommendedName>
        <fullName evidence="4">Antitoxin Xre/MbcA/ParS-like toxin-binding domain-containing protein</fullName>
    </recommendedName>
</protein>
<comment type="caution">
    <text evidence="2">The sequence shown here is derived from an EMBL/GenBank/DDBJ whole genome shotgun (WGS) entry which is preliminary data.</text>
</comment>
<name>A0ABS2L187_9MICO</name>
<evidence type="ECO:0008006" key="4">
    <source>
        <dbReference type="Google" id="ProtNLM"/>
    </source>
</evidence>
<accession>A0ABS2L187</accession>
<sequence>MKRKSPRVGYSLAAPPVHLAGMTAAPSSAEEPADGNTGPFVDQRIADLFESLQKGFTGLGASATATLVEDIVHARQGISALAPALVTLPGTTSPAVARALQATENVWRDIEVEFGLLSSTEVAEMLSSRAANRALASQLRVGGRLLGVRRLNAFLYPGFQFDSSSRRIKPVISPLVELARENSWAEEEVVLWLCSPSGYLRGDRPVDHLDSVEQLLAVARRASTVEW</sequence>